<comment type="caution">
    <text evidence="14">The sequence shown here is derived from an EMBL/GenBank/DDBJ whole genome shotgun (WGS) entry which is preliminary data.</text>
</comment>
<dbReference type="InterPro" id="IPR001790">
    <property type="entry name" value="Ribosomal_uL10"/>
</dbReference>
<dbReference type="InterPro" id="IPR001279">
    <property type="entry name" value="Metallo-B-lactamas"/>
</dbReference>
<dbReference type="InterPro" id="IPR038536">
    <property type="entry name" value="Alkyl/aryl-sulf_dimr_sf"/>
</dbReference>
<accession>A0A9P6VJI4</accession>
<comment type="subunit">
    <text evidence="5">Associates with the pre-60S ribosomal particle.</text>
</comment>
<evidence type="ECO:0000256" key="4">
    <source>
        <dbReference type="ARBA" id="ARBA00008889"/>
    </source>
</evidence>
<dbReference type="SUPFAM" id="SSF56281">
    <property type="entry name" value="Metallo-hydrolase/oxidoreductase"/>
    <property type="match status" value="1"/>
</dbReference>
<dbReference type="InterPro" id="IPR043164">
    <property type="entry name" value="Ribosomal_uL10-like_insert_sf"/>
</dbReference>
<comment type="subcellular location">
    <subcellularLocation>
        <location evidence="2">Cytoplasm</location>
    </subcellularLocation>
    <subcellularLocation>
        <location evidence="3">Nucleus</location>
        <location evidence="3">Nucleolus</location>
    </subcellularLocation>
</comment>
<dbReference type="InterPro" id="IPR036527">
    <property type="entry name" value="SCP2_sterol-bd_dom_sf"/>
</dbReference>
<dbReference type="InterPro" id="IPR040637">
    <property type="entry name" value="Ribosomal_uL10-like_insert"/>
</dbReference>
<name>A0A9P6VJI4_9HELO</name>
<comment type="similarity">
    <text evidence="4">Belongs to the universal ribosomal protein uL10 family.</text>
</comment>
<evidence type="ECO:0000256" key="8">
    <source>
        <dbReference type="ARBA" id="ARBA00022801"/>
    </source>
</evidence>
<evidence type="ECO:0000313" key="14">
    <source>
        <dbReference type="EMBL" id="KAG0648832.1"/>
    </source>
</evidence>
<dbReference type="InterPro" id="IPR033867">
    <property type="entry name" value="Mrt4"/>
</dbReference>
<dbReference type="PANTHER" id="PTHR43223:SF1">
    <property type="entry name" value="ALKYL_ARYL-SULFATASE BDS1"/>
    <property type="match status" value="1"/>
</dbReference>
<protein>
    <recommendedName>
        <fullName evidence="11">mRNA turnover protein 4</fullName>
    </recommendedName>
</protein>
<dbReference type="FunFam" id="3.30.70.1730:FF:000005">
    <property type="entry name" value="Ribosome assembly factor mrt4"/>
    <property type="match status" value="1"/>
</dbReference>
<dbReference type="FunFam" id="3.60.15.30:FF:000001">
    <property type="entry name" value="Alkyl/aryl-sulfatase BDS1"/>
    <property type="match status" value="1"/>
</dbReference>
<dbReference type="Gene3D" id="3.60.15.30">
    <property type="entry name" value="Metallo-beta-lactamase domain"/>
    <property type="match status" value="1"/>
</dbReference>
<evidence type="ECO:0000256" key="5">
    <source>
        <dbReference type="ARBA" id="ARBA00011117"/>
    </source>
</evidence>
<evidence type="ECO:0000256" key="12">
    <source>
        <dbReference type="ARBA" id="ARBA00033751"/>
    </source>
</evidence>
<dbReference type="SUPFAM" id="SSF55718">
    <property type="entry name" value="SCP-like"/>
    <property type="match status" value="1"/>
</dbReference>
<dbReference type="Pfam" id="PF00753">
    <property type="entry name" value="Lactamase_B"/>
    <property type="match status" value="1"/>
</dbReference>
<keyword evidence="9" id="KW-0862">Zinc</keyword>
<keyword evidence="7" id="KW-0479">Metal-binding</keyword>
<evidence type="ECO:0000256" key="6">
    <source>
        <dbReference type="ARBA" id="ARBA00022490"/>
    </source>
</evidence>
<dbReference type="GO" id="GO:0005737">
    <property type="term" value="C:cytoplasm"/>
    <property type="evidence" value="ECO:0007669"/>
    <property type="project" value="UniProtKB-SubCell"/>
</dbReference>
<dbReference type="GO" id="GO:0046872">
    <property type="term" value="F:metal ion binding"/>
    <property type="evidence" value="ECO:0007669"/>
    <property type="project" value="UniProtKB-KW"/>
</dbReference>
<evidence type="ECO:0000256" key="1">
    <source>
        <dbReference type="ARBA" id="ARBA00004046"/>
    </source>
</evidence>
<evidence type="ECO:0000256" key="10">
    <source>
        <dbReference type="ARBA" id="ARBA00023242"/>
    </source>
</evidence>
<dbReference type="InterPro" id="IPR029229">
    <property type="entry name" value="Alkyl_sulf_C"/>
</dbReference>
<keyword evidence="8" id="KW-0378">Hydrolase</keyword>
<dbReference type="Proteomes" id="UP000785200">
    <property type="component" value="Unassembled WGS sequence"/>
</dbReference>
<dbReference type="Pfam" id="PF00466">
    <property type="entry name" value="Ribosomal_L10"/>
    <property type="match status" value="1"/>
</dbReference>
<keyword evidence="15" id="KW-1185">Reference proteome</keyword>
<dbReference type="FunFam" id="3.90.105.20:FF:000003">
    <property type="entry name" value="Ribosome assembly factor mrt4"/>
    <property type="match status" value="1"/>
</dbReference>
<dbReference type="Gene3D" id="3.90.105.20">
    <property type="match status" value="1"/>
</dbReference>
<evidence type="ECO:0000256" key="2">
    <source>
        <dbReference type="ARBA" id="ARBA00004496"/>
    </source>
</evidence>
<dbReference type="AlphaFoldDB" id="A0A9P6VJI4"/>
<evidence type="ECO:0000256" key="7">
    <source>
        <dbReference type="ARBA" id="ARBA00022723"/>
    </source>
</evidence>
<dbReference type="PANTHER" id="PTHR43223">
    <property type="entry name" value="ALKYL/ARYL-SULFATASE"/>
    <property type="match status" value="1"/>
</dbReference>
<keyword evidence="6" id="KW-0963">Cytoplasm</keyword>
<proteinExistence type="inferred from homology"/>
<dbReference type="EMBL" id="VNKQ01000009">
    <property type="protein sequence ID" value="KAG0648832.1"/>
    <property type="molecule type" value="Genomic_DNA"/>
</dbReference>
<comment type="function">
    <text evidence="1">Component of the ribosome assembly machinery. Nuclear paralog of the ribosomal protein P0, it binds pre-60S subunits at an early stage of assembly in the nucleolus, and is replaced by P0 in cytoplasmic pre-60S subunits and mature 80S ribosomes.</text>
</comment>
<dbReference type="Gene3D" id="3.30.1050.10">
    <property type="entry name" value="SCP2 sterol-binding domain"/>
    <property type="match status" value="1"/>
</dbReference>
<gene>
    <name evidence="14" type="ORF">D0Z07_4931</name>
</gene>
<dbReference type="InterPro" id="IPR029228">
    <property type="entry name" value="Alkyl_sulf_dimr"/>
</dbReference>
<dbReference type="InterPro" id="IPR044097">
    <property type="entry name" value="Bds1/SdsA1_MBL-fold"/>
</dbReference>
<evidence type="ECO:0000259" key="13">
    <source>
        <dbReference type="SMART" id="SM00849"/>
    </source>
</evidence>
<dbReference type="InterPro" id="IPR036866">
    <property type="entry name" value="RibonucZ/Hydroxyglut_hydro"/>
</dbReference>
<feature type="domain" description="Metallo-beta-lactamase" evidence="13">
    <location>
        <begin position="278"/>
        <end position="504"/>
    </location>
</feature>
<dbReference type="CDD" id="cd05796">
    <property type="entry name" value="Ribosomal_P0_like"/>
    <property type="match status" value="1"/>
</dbReference>
<evidence type="ECO:0000256" key="3">
    <source>
        <dbReference type="ARBA" id="ARBA00004604"/>
    </source>
</evidence>
<keyword evidence="10" id="KW-0539">Nucleus</keyword>
<sequence>MPKSKRAKVVHLTKVDKKGKELTLKLFANVRECLDQYQYCFVFSVENMRNTYLKDVRTEILFFGKTKVMAKALGLTPEEAYQDNTHLLSKYLAGNVGLLFTNREPSSITEYFANFSKTDFARAGTEATREFEVPAGIVYSMGGEMATEDDVPMAHSLEPELRKLGMTTSLTKGKITLDNPYTISMTSQFPDNNIPGPSFEDTADFADADHGFIASLNPCIIKDAQGNTVWNNDEFNFVNQQPCPATVNPKLWRQGQLLSKQGLYRISSSIYQVRGFDISHITFVEGQTGVIVIDPLISCECAAAAIELYHKHRGAHPVKAVIYTHSHVDHFGGAAGILPLATKDYEAAPVPIIAPEYFMEEATSENIFAGPIMRQRAIHMYGSQLPRSSIGQIGVGLGMGTSSGTTSLVPPTINITHTGQTLTIDDVRMVFQMVPNTEAPAELNIYFPEERALLVAECATHALHNIATLRGALVRDAKAWSRYLDETLMLYCEDAGSDVQFGSHGWPTWGKDNIRKFLGEQRDLYAYIHDQTVRQMNQGWNGTEIAERMVLPLGLRRVWHTQGFYGSLSHNIKAIYQRYMTWFDGSAENLWKWPPKEEGARYVTCMGGAKEVLRKAQVFMDEGDLRFAATLLGHIVAAADDSENNSASALIQGKKMLALVFEHLGYGAENATWRNYYLSQSLELKRETDLGIGKRTPGVVAAFAPNLSVEQWLGALSITIDGQEAGKEETPFCIGIHVKDIGEDWRLILSNGALSYRRQQPAEERSSVRTLLNGNDSSRSEITAVKGDIQALSRLLSFASIGDAVKEQLESHL</sequence>
<comment type="similarity">
    <text evidence="12">Belongs to the metallo-beta-lactamase superfamily. Type III sulfatase family.</text>
</comment>
<evidence type="ECO:0000313" key="15">
    <source>
        <dbReference type="Proteomes" id="UP000785200"/>
    </source>
</evidence>
<dbReference type="Pfam" id="PF14864">
    <property type="entry name" value="Alkyl_sulf_C"/>
    <property type="match status" value="1"/>
</dbReference>
<evidence type="ECO:0000256" key="9">
    <source>
        <dbReference type="ARBA" id="ARBA00022833"/>
    </source>
</evidence>
<dbReference type="OrthoDB" id="449487at2759"/>
<dbReference type="SMART" id="SM00849">
    <property type="entry name" value="Lactamase_B"/>
    <property type="match status" value="1"/>
</dbReference>
<organism evidence="14 15">
    <name type="scientific">Hyphodiscus hymeniophilus</name>
    <dbReference type="NCBI Taxonomy" id="353542"/>
    <lineage>
        <taxon>Eukaryota</taxon>
        <taxon>Fungi</taxon>
        <taxon>Dikarya</taxon>
        <taxon>Ascomycota</taxon>
        <taxon>Pezizomycotina</taxon>
        <taxon>Leotiomycetes</taxon>
        <taxon>Helotiales</taxon>
        <taxon>Hyphodiscaceae</taxon>
        <taxon>Hyphodiscus</taxon>
    </lineage>
</organism>
<dbReference type="Gene3D" id="3.30.70.1730">
    <property type="match status" value="1"/>
</dbReference>
<dbReference type="Gene3D" id="1.25.40.880">
    <property type="entry name" value="Alkyl sulfatase, dimerisation domain"/>
    <property type="match status" value="1"/>
</dbReference>
<dbReference type="GO" id="GO:0005730">
    <property type="term" value="C:nucleolus"/>
    <property type="evidence" value="ECO:0007669"/>
    <property type="project" value="UniProtKB-SubCell"/>
</dbReference>
<dbReference type="SUPFAM" id="SSF160369">
    <property type="entry name" value="Ribosomal protein L10-like"/>
    <property type="match status" value="1"/>
</dbReference>
<dbReference type="InterPro" id="IPR043141">
    <property type="entry name" value="Ribosomal_uL10-like_sf"/>
</dbReference>
<dbReference type="Pfam" id="PF17777">
    <property type="entry name" value="RL10P_insert"/>
    <property type="match status" value="1"/>
</dbReference>
<dbReference type="Pfam" id="PF14863">
    <property type="entry name" value="Alkyl_sulf_dimr"/>
    <property type="match status" value="1"/>
</dbReference>
<dbReference type="GO" id="GO:0000027">
    <property type="term" value="P:ribosomal large subunit assembly"/>
    <property type="evidence" value="ECO:0007669"/>
    <property type="project" value="InterPro"/>
</dbReference>
<dbReference type="GO" id="GO:0018909">
    <property type="term" value="P:dodecyl sulfate metabolic process"/>
    <property type="evidence" value="ECO:0007669"/>
    <property type="project" value="InterPro"/>
</dbReference>
<dbReference type="CDD" id="cd07710">
    <property type="entry name" value="arylsulfatase_Sdsa1-like_MBL-fold"/>
    <property type="match status" value="1"/>
</dbReference>
<dbReference type="GO" id="GO:0046983">
    <property type="term" value="F:protein dimerization activity"/>
    <property type="evidence" value="ECO:0007669"/>
    <property type="project" value="InterPro"/>
</dbReference>
<dbReference type="InterPro" id="IPR052195">
    <property type="entry name" value="Bact_Alkyl/Aryl-Sulfatase"/>
</dbReference>
<dbReference type="GO" id="GO:0018741">
    <property type="term" value="F:linear primary-alkylsulfatase activity"/>
    <property type="evidence" value="ECO:0007669"/>
    <property type="project" value="InterPro"/>
</dbReference>
<evidence type="ECO:0000256" key="11">
    <source>
        <dbReference type="ARBA" id="ARBA00032578"/>
    </source>
</evidence>
<reference evidence="14" key="1">
    <citation type="submission" date="2019-07" db="EMBL/GenBank/DDBJ databases">
        <title>Hyphodiscus hymeniophilus genome sequencing and assembly.</title>
        <authorList>
            <person name="Kramer G."/>
            <person name="Nodwell J."/>
        </authorList>
    </citation>
    <scope>NUCLEOTIDE SEQUENCE</scope>
    <source>
        <strain evidence="14">ATCC 34498</strain>
    </source>
</reference>
<dbReference type="GO" id="GO:0030684">
    <property type="term" value="C:preribosome"/>
    <property type="evidence" value="ECO:0007669"/>
    <property type="project" value="UniProtKB-ARBA"/>
</dbReference>